<dbReference type="AlphaFoldDB" id="A0A4Z2EAX1"/>
<protein>
    <submittedName>
        <fullName evidence="1">Uncharacterized protein</fullName>
    </submittedName>
</protein>
<evidence type="ECO:0000313" key="1">
    <source>
        <dbReference type="EMBL" id="TNN25986.1"/>
    </source>
</evidence>
<dbReference type="Proteomes" id="UP000314294">
    <property type="component" value="Unassembled WGS sequence"/>
</dbReference>
<name>A0A4Z2EAX1_9TELE</name>
<dbReference type="EMBL" id="SRLO01011210">
    <property type="protein sequence ID" value="TNN25986.1"/>
    <property type="molecule type" value="Genomic_DNA"/>
</dbReference>
<accession>A0A4Z2EAX1</accession>
<gene>
    <name evidence="1" type="ORF">EYF80_063877</name>
</gene>
<evidence type="ECO:0000313" key="2">
    <source>
        <dbReference type="Proteomes" id="UP000314294"/>
    </source>
</evidence>
<keyword evidence="2" id="KW-1185">Reference proteome</keyword>
<sequence length="85" mass="8912">MILASCSPTGGSGLLVADELPVHWTDGCRGNNEMTQHVQDDATGAELNAALCGRVKSSAVTGEESRVSPDCSRWPGLGGSEYRFT</sequence>
<reference evidence="1 2" key="1">
    <citation type="submission" date="2019-03" db="EMBL/GenBank/DDBJ databases">
        <title>First draft genome of Liparis tanakae, snailfish: a comprehensive survey of snailfish specific genes.</title>
        <authorList>
            <person name="Kim W."/>
            <person name="Song I."/>
            <person name="Jeong J.-H."/>
            <person name="Kim D."/>
            <person name="Kim S."/>
            <person name="Ryu S."/>
            <person name="Song J.Y."/>
            <person name="Lee S.K."/>
        </authorList>
    </citation>
    <scope>NUCLEOTIDE SEQUENCE [LARGE SCALE GENOMIC DNA]</scope>
    <source>
        <tissue evidence="1">Muscle</tissue>
    </source>
</reference>
<proteinExistence type="predicted"/>
<comment type="caution">
    <text evidence="1">The sequence shown here is derived from an EMBL/GenBank/DDBJ whole genome shotgun (WGS) entry which is preliminary data.</text>
</comment>
<organism evidence="1 2">
    <name type="scientific">Liparis tanakae</name>
    <name type="common">Tanaka's snailfish</name>
    <dbReference type="NCBI Taxonomy" id="230148"/>
    <lineage>
        <taxon>Eukaryota</taxon>
        <taxon>Metazoa</taxon>
        <taxon>Chordata</taxon>
        <taxon>Craniata</taxon>
        <taxon>Vertebrata</taxon>
        <taxon>Euteleostomi</taxon>
        <taxon>Actinopterygii</taxon>
        <taxon>Neopterygii</taxon>
        <taxon>Teleostei</taxon>
        <taxon>Neoteleostei</taxon>
        <taxon>Acanthomorphata</taxon>
        <taxon>Eupercaria</taxon>
        <taxon>Perciformes</taxon>
        <taxon>Cottioidei</taxon>
        <taxon>Cottales</taxon>
        <taxon>Liparidae</taxon>
        <taxon>Liparis</taxon>
    </lineage>
</organism>